<dbReference type="GO" id="GO:0008408">
    <property type="term" value="F:3'-5' exonuclease activity"/>
    <property type="evidence" value="ECO:0007669"/>
    <property type="project" value="InterPro"/>
</dbReference>
<protein>
    <recommendedName>
        <fullName evidence="1">3'-5' exonuclease domain-containing protein</fullName>
    </recommendedName>
</protein>
<dbReference type="STRING" id="1094619.G4YFM5"/>
<dbReference type="RefSeq" id="XP_009514655.1">
    <property type="nucleotide sequence ID" value="XM_009516360.1"/>
</dbReference>
<dbReference type="GO" id="GO:0006139">
    <property type="term" value="P:nucleobase-containing compound metabolic process"/>
    <property type="evidence" value="ECO:0007669"/>
    <property type="project" value="InterPro"/>
</dbReference>
<sequence length="337" mass="36996">MRVPDACLSYYIQLPDSDAALVAEWAQAAVASNGQQKATLWFLIYSKEYETIIQHAGAADPAMKQFVYRSGLIQNFPEIDTSGEEDKAFENKDDLEQLDSCLSLVDTIGESNIVFVGAPKALRSCAQYLMKQPVVGFDAEWKAIRVCAEPNNPTAPCALIQLASRDKAFVVDMVELSGHDHILAPLFQSDQVLKLGFNPTGDVKVFRPLLAEGGTTKFSITALVDLQAVARNLRGSGSSVNSNNPYAGCGDDNNCSTTGNEAFKEGLSAVAETYLGLPLDKRVRMSDWEGRPLTRAQLHYAALDAHVLLQIYDKMQEQHPSPVVRAAVDRFTRNIYM</sequence>
<evidence type="ECO:0000259" key="1">
    <source>
        <dbReference type="SMART" id="SM00474"/>
    </source>
</evidence>
<dbReference type="EMBL" id="JH159151">
    <property type="protein sequence ID" value="EGZ27380.1"/>
    <property type="molecule type" value="Genomic_DNA"/>
</dbReference>
<dbReference type="PANTHER" id="PTHR47765">
    <property type="entry name" value="3'-5' EXONUCLEASE DOMAIN-CONTAINING PROTEIN"/>
    <property type="match status" value="1"/>
</dbReference>
<dbReference type="Gene3D" id="3.30.420.10">
    <property type="entry name" value="Ribonuclease H-like superfamily/Ribonuclease H"/>
    <property type="match status" value="1"/>
</dbReference>
<reference evidence="2 3" key="1">
    <citation type="journal article" date="2006" name="Science">
        <title>Phytophthora genome sequences uncover evolutionary origins and mechanisms of pathogenesis.</title>
        <authorList>
            <person name="Tyler B.M."/>
            <person name="Tripathy S."/>
            <person name="Zhang X."/>
            <person name="Dehal P."/>
            <person name="Jiang R.H."/>
            <person name="Aerts A."/>
            <person name="Arredondo F.D."/>
            <person name="Baxter L."/>
            <person name="Bensasson D."/>
            <person name="Beynon J.L."/>
            <person name="Chapman J."/>
            <person name="Damasceno C.M."/>
            <person name="Dorrance A.E."/>
            <person name="Dou D."/>
            <person name="Dickerman A.W."/>
            <person name="Dubchak I.L."/>
            <person name="Garbelotto M."/>
            <person name="Gijzen M."/>
            <person name="Gordon S.G."/>
            <person name="Govers F."/>
            <person name="Grunwald N.J."/>
            <person name="Huang W."/>
            <person name="Ivors K.L."/>
            <person name="Jones R.W."/>
            <person name="Kamoun S."/>
            <person name="Krampis K."/>
            <person name="Lamour K.H."/>
            <person name="Lee M.K."/>
            <person name="McDonald W.H."/>
            <person name="Medina M."/>
            <person name="Meijer H.J."/>
            <person name="Nordberg E.K."/>
            <person name="Maclean D.J."/>
            <person name="Ospina-Giraldo M.D."/>
            <person name="Morris P.F."/>
            <person name="Phuntumart V."/>
            <person name="Putnam N.H."/>
            <person name="Rash S."/>
            <person name="Rose J.K."/>
            <person name="Sakihama Y."/>
            <person name="Salamov A.A."/>
            <person name="Savidor A."/>
            <person name="Scheuring C.F."/>
            <person name="Smith B.M."/>
            <person name="Sobral B.W."/>
            <person name="Terry A."/>
            <person name="Torto-Alalibo T.A."/>
            <person name="Win J."/>
            <person name="Xu Z."/>
            <person name="Zhang H."/>
            <person name="Grigoriev I.V."/>
            <person name="Rokhsar D.S."/>
            <person name="Boore J.L."/>
        </authorList>
    </citation>
    <scope>NUCLEOTIDE SEQUENCE [LARGE SCALE GENOMIC DNA]</scope>
    <source>
        <strain evidence="2 3">P6497</strain>
    </source>
</reference>
<name>G4YFM5_PHYSP</name>
<dbReference type="AlphaFoldDB" id="G4YFM5"/>
<dbReference type="SUPFAM" id="SSF53098">
    <property type="entry name" value="Ribonuclease H-like"/>
    <property type="match status" value="1"/>
</dbReference>
<dbReference type="GO" id="GO:0003676">
    <property type="term" value="F:nucleic acid binding"/>
    <property type="evidence" value="ECO:0007669"/>
    <property type="project" value="InterPro"/>
</dbReference>
<dbReference type="KEGG" id="psoj:PHYSODRAFT_321189"/>
<feature type="domain" description="3'-5' exonuclease" evidence="1">
    <location>
        <begin position="113"/>
        <end position="320"/>
    </location>
</feature>
<dbReference type="InterPro" id="IPR012337">
    <property type="entry name" value="RNaseH-like_sf"/>
</dbReference>
<evidence type="ECO:0000313" key="2">
    <source>
        <dbReference type="EMBL" id="EGZ27380.1"/>
    </source>
</evidence>
<dbReference type="InterPro" id="IPR036397">
    <property type="entry name" value="RNaseH_sf"/>
</dbReference>
<gene>
    <name evidence="2" type="ORF">PHYSODRAFT_321189</name>
</gene>
<dbReference type="Pfam" id="PF01612">
    <property type="entry name" value="DNA_pol_A_exo1"/>
    <property type="match status" value="1"/>
</dbReference>
<dbReference type="InterPro" id="IPR002562">
    <property type="entry name" value="3'-5'_exonuclease_dom"/>
</dbReference>
<organism evidence="2 3">
    <name type="scientific">Phytophthora sojae (strain P6497)</name>
    <name type="common">Soybean stem and root rot agent</name>
    <name type="synonym">Phytophthora megasperma f. sp. glycines</name>
    <dbReference type="NCBI Taxonomy" id="1094619"/>
    <lineage>
        <taxon>Eukaryota</taxon>
        <taxon>Sar</taxon>
        <taxon>Stramenopiles</taxon>
        <taxon>Oomycota</taxon>
        <taxon>Peronosporomycetes</taxon>
        <taxon>Peronosporales</taxon>
        <taxon>Peronosporaceae</taxon>
        <taxon>Phytophthora</taxon>
    </lineage>
</organism>
<keyword evidence="3" id="KW-1185">Reference proteome</keyword>
<dbReference type="Proteomes" id="UP000002640">
    <property type="component" value="Unassembled WGS sequence"/>
</dbReference>
<dbReference type="InterPro" id="IPR052408">
    <property type="entry name" value="Exonuclease_MUT-7-like"/>
</dbReference>
<dbReference type="OMA" id="APCALIQ"/>
<dbReference type="PANTHER" id="PTHR47765:SF2">
    <property type="entry name" value="EXONUCLEASE MUT-7 HOMOLOG"/>
    <property type="match status" value="1"/>
</dbReference>
<accession>G4YFM5</accession>
<evidence type="ECO:0000313" key="3">
    <source>
        <dbReference type="Proteomes" id="UP000002640"/>
    </source>
</evidence>
<dbReference type="SMR" id="G4YFM5"/>
<dbReference type="InParanoid" id="G4YFM5"/>
<dbReference type="SMART" id="SM00474">
    <property type="entry name" value="35EXOc"/>
    <property type="match status" value="1"/>
</dbReference>
<dbReference type="GeneID" id="20644594"/>
<proteinExistence type="predicted"/>